<keyword evidence="2" id="KW-1185">Reference proteome</keyword>
<gene>
    <name evidence="1" type="ORF">GFER_01605</name>
</gene>
<name>A0A0C2HK50_9BACT</name>
<dbReference type="InterPro" id="IPR001451">
    <property type="entry name" value="Hexapep"/>
</dbReference>
<dbReference type="PANTHER" id="PTHR13061:SF29">
    <property type="entry name" value="GAMMA CARBONIC ANHYDRASE-LIKE 1, MITOCHONDRIAL-RELATED"/>
    <property type="match status" value="1"/>
</dbReference>
<dbReference type="EMBL" id="JWJD01000001">
    <property type="protein sequence ID" value="KIH77451.1"/>
    <property type="molecule type" value="Genomic_DNA"/>
</dbReference>
<evidence type="ECO:0000313" key="1">
    <source>
        <dbReference type="EMBL" id="KIH77451.1"/>
    </source>
</evidence>
<dbReference type="InterPro" id="IPR050484">
    <property type="entry name" value="Transf_Hexapept/Carb_Anhydrase"/>
</dbReference>
<dbReference type="Proteomes" id="UP000035068">
    <property type="component" value="Unassembled WGS sequence"/>
</dbReference>
<proteinExistence type="predicted"/>
<evidence type="ECO:0000313" key="2">
    <source>
        <dbReference type="Proteomes" id="UP000035068"/>
    </source>
</evidence>
<evidence type="ECO:0008006" key="3">
    <source>
        <dbReference type="Google" id="ProtNLM"/>
    </source>
</evidence>
<comment type="caution">
    <text evidence="1">The sequence shown here is derived from an EMBL/GenBank/DDBJ whole genome shotgun (WGS) entry which is preliminary data.</text>
</comment>
<dbReference type="AlphaFoldDB" id="A0A0C2HK50"/>
<organism evidence="1 2">
    <name type="scientific">Geoalkalibacter ferrihydriticus DSM 17813</name>
    <dbReference type="NCBI Taxonomy" id="1121915"/>
    <lineage>
        <taxon>Bacteria</taxon>
        <taxon>Pseudomonadati</taxon>
        <taxon>Thermodesulfobacteriota</taxon>
        <taxon>Desulfuromonadia</taxon>
        <taxon>Desulfuromonadales</taxon>
        <taxon>Geoalkalibacteraceae</taxon>
        <taxon>Geoalkalibacter</taxon>
    </lineage>
</organism>
<dbReference type="InterPro" id="IPR047324">
    <property type="entry name" value="LbH_gamma_CA-like"/>
</dbReference>
<dbReference type="SUPFAM" id="SSF51161">
    <property type="entry name" value="Trimeric LpxA-like enzymes"/>
    <property type="match status" value="1"/>
</dbReference>
<reference evidence="1 2" key="1">
    <citation type="submission" date="2014-12" db="EMBL/GenBank/DDBJ databases">
        <title>Genomes of Geoalkalibacter ferrihydriticus and Geoalkalibacter subterraneus, two haloalkaliphilic metal-reducing members of the Geobacteraceae.</title>
        <authorList>
            <person name="Badalamenti J.P."/>
            <person name="Torres C.I."/>
            <person name="Krajmalnik-Brown R."/>
            <person name="Bond D.R."/>
        </authorList>
    </citation>
    <scope>NUCLEOTIDE SEQUENCE [LARGE SCALE GENOMIC DNA]</scope>
    <source>
        <strain evidence="1 2">DSM 17813</strain>
    </source>
</reference>
<dbReference type="CDD" id="cd04645">
    <property type="entry name" value="LbH_gamma_CA_like"/>
    <property type="match status" value="1"/>
</dbReference>
<dbReference type="PANTHER" id="PTHR13061">
    <property type="entry name" value="DYNACTIN SUBUNIT P25"/>
    <property type="match status" value="1"/>
</dbReference>
<accession>A0A0C2HK50</accession>
<dbReference type="InterPro" id="IPR011004">
    <property type="entry name" value="Trimer_LpxA-like_sf"/>
</dbReference>
<dbReference type="Pfam" id="PF00132">
    <property type="entry name" value="Hexapep"/>
    <property type="match status" value="1"/>
</dbReference>
<protein>
    <recommendedName>
        <fullName evidence="3">Gamma carbonic anhydrase family protein</fullName>
    </recommendedName>
</protein>
<sequence length="178" mass="19339">MLIPFFESTPHLEGEVFIDDSARIIGDVRIGHQSSVWFNVVVRGDVNHIRIGERTNIQDGSVVHVSHKTHPTFLGNDVTVGHNVTLHGCTIGDRCLIGIGAIVLDGAVIGDDCLVAAGSLIAPGTQIPPGHLVLGSPARVKRALSDEERAHLKTSAENYVGYMQQYFSLLRDQERKRG</sequence>
<dbReference type="RefSeq" id="WP_040095463.1">
    <property type="nucleotide sequence ID" value="NZ_JWJD01000001.1"/>
</dbReference>
<dbReference type="Gene3D" id="2.160.10.10">
    <property type="entry name" value="Hexapeptide repeat proteins"/>
    <property type="match status" value="1"/>
</dbReference>